<feature type="region of interest" description="Disordered" evidence="7">
    <location>
        <begin position="514"/>
        <end position="534"/>
    </location>
</feature>
<evidence type="ECO:0000256" key="2">
    <source>
        <dbReference type="ARBA" id="ARBA00022771"/>
    </source>
</evidence>
<dbReference type="SMART" id="SM00401">
    <property type="entry name" value="ZnF_GATA"/>
    <property type="match status" value="1"/>
</dbReference>
<evidence type="ECO:0000256" key="6">
    <source>
        <dbReference type="PROSITE-ProRule" id="PRU00094"/>
    </source>
</evidence>
<evidence type="ECO:0000256" key="7">
    <source>
        <dbReference type="SAM" id="MobiDB-lite"/>
    </source>
</evidence>
<dbReference type="GO" id="GO:0008270">
    <property type="term" value="F:zinc ion binding"/>
    <property type="evidence" value="ECO:0007669"/>
    <property type="project" value="UniProtKB-KW"/>
</dbReference>
<dbReference type="AlphaFoldDB" id="U4LAE8"/>
<feature type="compositionally biased region" description="Low complexity" evidence="7">
    <location>
        <begin position="266"/>
        <end position="276"/>
    </location>
</feature>
<evidence type="ECO:0000256" key="3">
    <source>
        <dbReference type="ARBA" id="ARBA00022833"/>
    </source>
</evidence>
<sequence>MESADARRPGGDVLPSIYGEFEQQQREGAAFHQRHPSIARASISSASPVSPTTMFGGPRPYLPACSQAPSSNGIATPPDSRRTSDDPPAGRQSLPSLHEALSLEKPSSFSSPQTPPIGGGSFSAPSHPPRKSLPGTIPVPMPRSQTSDPGLHSHPPSQPPTPHGHPSAPPPYPNIQGPPPPPSHEPYSRHDSQSNGRSMSHSYSHSQPPPSIPAIHPPELYAPSGPPPPPPPSSSPNYSPYPPPHGQQQQSYSNAPQPHYPPPAPYSSNGPVQPQQQAPPPPSNFSPYRQPQPPHQSHSQPPPPPQQPSYQSHPPHSYNQGYAHRDSYPSDTSNEPPKGVKRPSGYGVSIERALSMSAIRRDLDQAKDYSARMYHIIENYQLLNARGHSSYPGGVHQALQEFQQALQMSQDTTNYLLNCTNVLRELAEKEIQEHNSQKMISGPDYGPDDGPYQDDVRSNGSQQPEKKIRRGRAAPPGRCHSCHRAETPEWRRGPDGARTLCNACGLHYAKLTRKLSKNTPTQLVPPRKPNSPLP</sequence>
<dbReference type="PROSITE" id="PS00344">
    <property type="entry name" value="GATA_ZN_FINGER_1"/>
    <property type="match status" value="1"/>
</dbReference>
<dbReference type="CDD" id="cd00202">
    <property type="entry name" value="ZnF_GATA"/>
    <property type="match status" value="1"/>
</dbReference>
<dbReference type="PANTHER" id="PTHR47172:SF24">
    <property type="entry name" value="GATA ZINC FINGER DOMAIN-CONTAINING PROTEIN 14-RELATED"/>
    <property type="match status" value="1"/>
</dbReference>
<dbReference type="SUPFAM" id="SSF57716">
    <property type="entry name" value="Glucocorticoid receptor-like (DNA-binding domain)"/>
    <property type="match status" value="1"/>
</dbReference>
<feature type="compositionally biased region" description="Low complexity" evidence="7">
    <location>
        <begin position="38"/>
        <end position="51"/>
    </location>
</feature>
<evidence type="ECO:0000313" key="9">
    <source>
        <dbReference type="EMBL" id="CCX07134.1"/>
    </source>
</evidence>
<dbReference type="Pfam" id="PF00320">
    <property type="entry name" value="GATA"/>
    <property type="match status" value="1"/>
</dbReference>
<feature type="domain" description="GATA-type" evidence="8">
    <location>
        <begin position="478"/>
        <end position="508"/>
    </location>
</feature>
<name>U4LAE8_PYROM</name>
<dbReference type="InterPro" id="IPR013088">
    <property type="entry name" value="Znf_NHR/GATA"/>
</dbReference>
<evidence type="ECO:0000259" key="8">
    <source>
        <dbReference type="PROSITE" id="PS50114"/>
    </source>
</evidence>
<keyword evidence="10" id="KW-1185">Reference proteome</keyword>
<feature type="compositionally biased region" description="Pro residues" evidence="7">
    <location>
        <begin position="224"/>
        <end position="245"/>
    </location>
</feature>
<dbReference type="Gene3D" id="3.30.50.10">
    <property type="entry name" value="Erythroid Transcription Factor GATA-1, subunit A"/>
    <property type="match status" value="1"/>
</dbReference>
<keyword evidence="3" id="KW-0862">Zinc</keyword>
<feature type="compositionally biased region" description="Low complexity" evidence="7">
    <location>
        <begin position="308"/>
        <end position="318"/>
    </location>
</feature>
<feature type="compositionally biased region" description="Pro residues" evidence="7">
    <location>
        <begin position="207"/>
        <end position="216"/>
    </location>
</feature>
<evidence type="ECO:0000313" key="10">
    <source>
        <dbReference type="Proteomes" id="UP000018144"/>
    </source>
</evidence>
<organism evidence="9 10">
    <name type="scientific">Pyronema omphalodes (strain CBS 100304)</name>
    <name type="common">Pyronema confluens</name>
    <dbReference type="NCBI Taxonomy" id="1076935"/>
    <lineage>
        <taxon>Eukaryota</taxon>
        <taxon>Fungi</taxon>
        <taxon>Dikarya</taxon>
        <taxon>Ascomycota</taxon>
        <taxon>Pezizomycotina</taxon>
        <taxon>Pezizomycetes</taxon>
        <taxon>Pezizales</taxon>
        <taxon>Pyronemataceae</taxon>
        <taxon>Pyronema</taxon>
    </lineage>
</organism>
<feature type="compositionally biased region" description="Pro residues" evidence="7">
    <location>
        <begin position="156"/>
        <end position="184"/>
    </location>
</feature>
<accession>U4LAE8</accession>
<proteinExistence type="predicted"/>
<dbReference type="InterPro" id="IPR000679">
    <property type="entry name" value="Znf_GATA"/>
</dbReference>
<keyword evidence="2 6" id="KW-0863">Zinc-finger</keyword>
<keyword evidence="1" id="KW-0479">Metal-binding</keyword>
<dbReference type="eggNOG" id="KOG1601">
    <property type="taxonomic scope" value="Eukaryota"/>
</dbReference>
<reference evidence="9 10" key="1">
    <citation type="journal article" date="2013" name="PLoS Genet.">
        <title>The genome and development-dependent transcriptomes of Pyronema confluens: a window into fungal evolution.</title>
        <authorList>
            <person name="Traeger S."/>
            <person name="Altegoer F."/>
            <person name="Freitag M."/>
            <person name="Gabaldon T."/>
            <person name="Kempken F."/>
            <person name="Kumar A."/>
            <person name="Marcet-Houben M."/>
            <person name="Poggeler S."/>
            <person name="Stajich J.E."/>
            <person name="Nowrousian M."/>
        </authorList>
    </citation>
    <scope>NUCLEOTIDE SEQUENCE [LARGE SCALE GENOMIC DNA]</scope>
    <source>
        <strain evidence="10">CBS 100304</strain>
        <tissue evidence="9">Vegetative mycelium</tissue>
    </source>
</reference>
<evidence type="ECO:0000256" key="4">
    <source>
        <dbReference type="ARBA" id="ARBA00023015"/>
    </source>
</evidence>
<feature type="region of interest" description="Disordered" evidence="7">
    <location>
        <begin position="24"/>
        <end position="346"/>
    </location>
</feature>
<dbReference type="STRING" id="1076935.U4LAE8"/>
<feature type="compositionally biased region" description="Basic and acidic residues" evidence="7">
    <location>
        <begin position="483"/>
        <end position="494"/>
    </location>
</feature>
<keyword evidence="5" id="KW-0804">Transcription</keyword>
<evidence type="ECO:0000256" key="5">
    <source>
        <dbReference type="ARBA" id="ARBA00023163"/>
    </source>
</evidence>
<dbReference type="GO" id="GO:0006355">
    <property type="term" value="P:regulation of DNA-templated transcription"/>
    <property type="evidence" value="ECO:0007669"/>
    <property type="project" value="InterPro"/>
</dbReference>
<dbReference type="Proteomes" id="UP000018144">
    <property type="component" value="Unassembled WGS sequence"/>
</dbReference>
<dbReference type="EMBL" id="HF935335">
    <property type="protein sequence ID" value="CCX07134.1"/>
    <property type="molecule type" value="Genomic_DNA"/>
</dbReference>
<dbReference type="PANTHER" id="PTHR47172">
    <property type="entry name" value="OS01G0976800 PROTEIN"/>
    <property type="match status" value="1"/>
</dbReference>
<dbReference type="OrthoDB" id="2162994at2759"/>
<feature type="compositionally biased region" description="Pro residues" evidence="7">
    <location>
        <begin position="277"/>
        <end position="307"/>
    </location>
</feature>
<protein>
    <submittedName>
        <fullName evidence="9">Similar to GATA zinc finger domain-containing protein 10 acc. no. Q54TE3</fullName>
    </submittedName>
</protein>
<dbReference type="OMA" id="HYATRAH"/>
<feature type="compositionally biased region" description="Low complexity" evidence="7">
    <location>
        <begin position="194"/>
        <end position="206"/>
    </location>
</feature>
<dbReference type="GO" id="GO:0043565">
    <property type="term" value="F:sequence-specific DNA binding"/>
    <property type="evidence" value="ECO:0007669"/>
    <property type="project" value="InterPro"/>
</dbReference>
<keyword evidence="4" id="KW-0805">Transcription regulation</keyword>
<gene>
    <name evidence="9" type="ORF">PCON_06721</name>
</gene>
<evidence type="ECO:0000256" key="1">
    <source>
        <dbReference type="ARBA" id="ARBA00022723"/>
    </source>
</evidence>
<feature type="region of interest" description="Disordered" evidence="7">
    <location>
        <begin position="433"/>
        <end position="494"/>
    </location>
</feature>
<dbReference type="PROSITE" id="PS50114">
    <property type="entry name" value="GATA_ZN_FINGER_2"/>
    <property type="match status" value="1"/>
</dbReference>